<dbReference type="GO" id="GO:0004674">
    <property type="term" value="F:protein serine/threonine kinase activity"/>
    <property type="evidence" value="ECO:0007669"/>
    <property type="project" value="UniProtKB-KW"/>
</dbReference>
<dbReference type="Pfam" id="PF00069">
    <property type="entry name" value="Pkinase"/>
    <property type="match status" value="1"/>
</dbReference>
<evidence type="ECO:0000259" key="9">
    <source>
        <dbReference type="PROSITE" id="PS50011"/>
    </source>
</evidence>
<dbReference type="EMBL" id="GEVK01004243">
    <property type="protein sequence ID" value="JAU48589.1"/>
    <property type="molecule type" value="Transcribed_RNA"/>
</dbReference>
<evidence type="ECO:0000313" key="10">
    <source>
        <dbReference type="EMBL" id="JAU48589.1"/>
    </source>
</evidence>
<dbReference type="InterPro" id="IPR008271">
    <property type="entry name" value="Ser/Thr_kinase_AS"/>
</dbReference>
<proteinExistence type="predicted"/>
<dbReference type="PANTHER" id="PTHR13902">
    <property type="entry name" value="SERINE/THREONINE-PROTEIN KINASE WNK WITH NO LYSINE -RELATED"/>
    <property type="match status" value="1"/>
</dbReference>
<dbReference type="PROSITE" id="PS00108">
    <property type="entry name" value="PROTEIN_KINASE_ST"/>
    <property type="match status" value="1"/>
</dbReference>
<evidence type="ECO:0000256" key="1">
    <source>
        <dbReference type="ARBA" id="ARBA00012513"/>
    </source>
</evidence>
<dbReference type="FunFam" id="1.10.510.10:FF:000046">
    <property type="entry name" value="probable serine/threonine-protein kinase WNK9"/>
    <property type="match status" value="1"/>
</dbReference>
<gene>
    <name evidence="10" type="ORF">LC_TR7365_c2_g1_i1_g.24848</name>
</gene>
<dbReference type="InterPro" id="IPR011009">
    <property type="entry name" value="Kinase-like_dom_sf"/>
</dbReference>
<dbReference type="InterPro" id="IPR050588">
    <property type="entry name" value="WNK_Ser-Thr_kinase"/>
</dbReference>
<evidence type="ECO:0000256" key="6">
    <source>
        <dbReference type="ARBA" id="ARBA00022840"/>
    </source>
</evidence>
<evidence type="ECO:0000256" key="7">
    <source>
        <dbReference type="ARBA" id="ARBA00047899"/>
    </source>
</evidence>
<evidence type="ECO:0000256" key="3">
    <source>
        <dbReference type="ARBA" id="ARBA00022679"/>
    </source>
</evidence>
<sequence>MEEADFAEKDPTGRYIRYDDVLGRGAFKTVYKAFDEVEGIEVAWNLMSIQDVMQMPGQLERLYSEVHLLKSLKHENIIKLFYSWVDDKNKTINMITELFTSGSLRVYRMKHRKVDPKAIKNWARQILKGLHYLHSQSPPVIHRDLKCDNIFVNGNTGEVKIGDLGLAVVMQQPTAQTVIVCAGTPEFMAPELYEEEYNELVDIYAFGMCMLEMLTCEYPYSECGNQAQIFKKVTSGIKPQFLSKVDDPQVKQFIDKCLLPAPCRPTALELLKDPFLANDGAKDSSTLVASSNATLVRPAKPLQSEHLPMDVDHKENPSGSICSSGKSSQEYPWLQTIEVHRFADDTVFRLSGERKDDATASMALRIAGSSGQARTIDFDFYLKADTAAAITGEMVEVLELSSQEVIVIAEMIDDLIMKLNRSRAHPYQSKNEEAGETMKSDISADYYYPVSSNEGGSGLEESLMASFLDSCSMMPNQLHSEDLKTELNLIESQYNHSFQRLMKLREEAIENAKRKWMSLASAHKQL</sequence>
<keyword evidence="4" id="KW-0547">Nucleotide-binding</keyword>
<dbReference type="SMART" id="SM00220">
    <property type="entry name" value="S_TKc"/>
    <property type="match status" value="1"/>
</dbReference>
<dbReference type="FunFam" id="3.30.200.20:FF:000075">
    <property type="entry name" value="Probable serine/threonine-protein kinase WNK1"/>
    <property type="match status" value="1"/>
</dbReference>
<evidence type="ECO:0000256" key="5">
    <source>
        <dbReference type="ARBA" id="ARBA00022777"/>
    </source>
</evidence>
<evidence type="ECO:0000256" key="8">
    <source>
        <dbReference type="ARBA" id="ARBA00048679"/>
    </source>
</evidence>
<keyword evidence="3" id="KW-0808">Transferase</keyword>
<dbReference type="PROSITE" id="PS50011">
    <property type="entry name" value="PROTEIN_KINASE_DOM"/>
    <property type="match status" value="1"/>
</dbReference>
<dbReference type="EC" id="2.7.11.1" evidence="1"/>
<dbReference type="SUPFAM" id="SSF56112">
    <property type="entry name" value="Protein kinase-like (PK-like)"/>
    <property type="match status" value="1"/>
</dbReference>
<name>A0A1J3G0P8_NOCCA</name>
<feature type="domain" description="Protein kinase" evidence="9">
    <location>
        <begin position="16"/>
        <end position="276"/>
    </location>
</feature>
<dbReference type="InterPro" id="IPR000719">
    <property type="entry name" value="Prot_kinase_dom"/>
</dbReference>
<evidence type="ECO:0000256" key="4">
    <source>
        <dbReference type="ARBA" id="ARBA00022741"/>
    </source>
</evidence>
<protein>
    <recommendedName>
        <fullName evidence="1">non-specific serine/threonine protein kinase</fullName>
        <ecNumber evidence="1">2.7.11.1</ecNumber>
    </recommendedName>
</protein>
<dbReference type="CDD" id="cd13983">
    <property type="entry name" value="STKc_WNK"/>
    <property type="match status" value="1"/>
</dbReference>
<accession>A0A1J3G0P8</accession>
<dbReference type="Gene3D" id="3.10.20.90">
    <property type="entry name" value="Phosphatidylinositol 3-kinase Catalytic Subunit, Chain A, domain 1"/>
    <property type="match status" value="1"/>
</dbReference>
<dbReference type="Gene3D" id="3.30.200.20">
    <property type="entry name" value="Phosphorylase Kinase, domain 1"/>
    <property type="match status" value="1"/>
</dbReference>
<dbReference type="Gene3D" id="1.10.510.10">
    <property type="entry name" value="Transferase(Phosphotransferase) domain 1"/>
    <property type="match status" value="1"/>
</dbReference>
<reference evidence="10" key="1">
    <citation type="submission" date="2016-07" db="EMBL/GenBank/DDBJ databases">
        <title>De novo transcriptome assembly of four accessions of the metal hyperaccumulator plant Noccaea caerulescens.</title>
        <authorList>
            <person name="Blande D."/>
            <person name="Halimaa P."/>
            <person name="Tervahauta A.I."/>
            <person name="Aarts M.G."/>
            <person name="Karenlampi S.O."/>
        </authorList>
    </citation>
    <scope>NUCLEOTIDE SEQUENCE</scope>
</reference>
<dbReference type="AlphaFoldDB" id="A0A1J3G0P8"/>
<keyword evidence="6" id="KW-0067">ATP-binding</keyword>
<comment type="catalytic activity">
    <reaction evidence="8">
        <text>L-seryl-[protein] + ATP = O-phospho-L-seryl-[protein] + ADP + H(+)</text>
        <dbReference type="Rhea" id="RHEA:17989"/>
        <dbReference type="Rhea" id="RHEA-COMP:9863"/>
        <dbReference type="Rhea" id="RHEA-COMP:11604"/>
        <dbReference type="ChEBI" id="CHEBI:15378"/>
        <dbReference type="ChEBI" id="CHEBI:29999"/>
        <dbReference type="ChEBI" id="CHEBI:30616"/>
        <dbReference type="ChEBI" id="CHEBI:83421"/>
        <dbReference type="ChEBI" id="CHEBI:456216"/>
        <dbReference type="EC" id="2.7.11.1"/>
    </reaction>
</comment>
<comment type="catalytic activity">
    <reaction evidence="7">
        <text>L-threonyl-[protein] + ATP = O-phospho-L-threonyl-[protein] + ADP + H(+)</text>
        <dbReference type="Rhea" id="RHEA:46608"/>
        <dbReference type="Rhea" id="RHEA-COMP:11060"/>
        <dbReference type="Rhea" id="RHEA-COMP:11605"/>
        <dbReference type="ChEBI" id="CHEBI:15378"/>
        <dbReference type="ChEBI" id="CHEBI:30013"/>
        <dbReference type="ChEBI" id="CHEBI:30616"/>
        <dbReference type="ChEBI" id="CHEBI:61977"/>
        <dbReference type="ChEBI" id="CHEBI:456216"/>
        <dbReference type="EC" id="2.7.11.1"/>
    </reaction>
</comment>
<organism evidence="10">
    <name type="scientific">Noccaea caerulescens</name>
    <name type="common">Alpine penny-cress</name>
    <name type="synonym">Thlaspi caerulescens</name>
    <dbReference type="NCBI Taxonomy" id="107243"/>
    <lineage>
        <taxon>Eukaryota</taxon>
        <taxon>Viridiplantae</taxon>
        <taxon>Streptophyta</taxon>
        <taxon>Embryophyta</taxon>
        <taxon>Tracheophyta</taxon>
        <taxon>Spermatophyta</taxon>
        <taxon>Magnoliopsida</taxon>
        <taxon>eudicotyledons</taxon>
        <taxon>Gunneridae</taxon>
        <taxon>Pentapetalae</taxon>
        <taxon>rosids</taxon>
        <taxon>malvids</taxon>
        <taxon>Brassicales</taxon>
        <taxon>Brassicaceae</taxon>
        <taxon>Coluteocarpeae</taxon>
        <taxon>Noccaea</taxon>
    </lineage>
</organism>
<keyword evidence="5 10" id="KW-0418">Kinase</keyword>
<evidence type="ECO:0000256" key="2">
    <source>
        <dbReference type="ARBA" id="ARBA00022527"/>
    </source>
</evidence>
<keyword evidence="2" id="KW-0723">Serine/threonine-protein kinase</keyword>
<dbReference type="GO" id="GO:0005524">
    <property type="term" value="F:ATP binding"/>
    <property type="evidence" value="ECO:0007669"/>
    <property type="project" value="UniProtKB-KW"/>
</dbReference>